<accession>A0A6A6XDF0</accession>
<keyword evidence="16" id="KW-0408">Iron</keyword>
<dbReference type="InterPro" id="IPR014013">
    <property type="entry name" value="Helic_SF1/SF2_ATP-bd_DinG/Rad3"/>
</dbReference>
<evidence type="ECO:0000256" key="14">
    <source>
        <dbReference type="ARBA" id="ARBA00022840"/>
    </source>
</evidence>
<evidence type="ECO:0000256" key="10">
    <source>
        <dbReference type="ARBA" id="ARBA00022723"/>
    </source>
</evidence>
<feature type="transmembrane region" description="Helical" evidence="31">
    <location>
        <begin position="1323"/>
        <end position="1343"/>
    </location>
</feature>
<comment type="similarity">
    <text evidence="4 29">Belongs to the major facilitator superfamily. Proton-dependent oligopeptide transporter (POT/PTR) (TC 2.A.17) family.</text>
</comment>
<dbReference type="InterPro" id="IPR027417">
    <property type="entry name" value="P-loop_NTPase"/>
</dbReference>
<dbReference type="InterPro" id="IPR036259">
    <property type="entry name" value="MFS_trans_sf"/>
</dbReference>
<dbReference type="GO" id="GO:0003677">
    <property type="term" value="F:DNA binding"/>
    <property type="evidence" value="ECO:0007669"/>
    <property type="project" value="UniProtKB-KW"/>
</dbReference>
<dbReference type="GO" id="GO:0046872">
    <property type="term" value="F:metal ion binding"/>
    <property type="evidence" value="ECO:0007669"/>
    <property type="project" value="UniProtKB-KW"/>
</dbReference>
<dbReference type="PANTHER" id="PTHR11472:SF41">
    <property type="entry name" value="ATP-DEPENDENT DNA HELICASE DDX11-RELATED"/>
    <property type="match status" value="1"/>
</dbReference>
<dbReference type="Pfam" id="PF00854">
    <property type="entry name" value="PTR2"/>
    <property type="match status" value="1"/>
</dbReference>
<evidence type="ECO:0000256" key="27">
    <source>
        <dbReference type="ARBA" id="ARBA00045702"/>
    </source>
</evidence>
<evidence type="ECO:0000256" key="7">
    <source>
        <dbReference type="ARBA" id="ARBA00017386"/>
    </source>
</evidence>
<dbReference type="SUPFAM" id="SSF103473">
    <property type="entry name" value="MFS general substrate transporter"/>
    <property type="match status" value="1"/>
</dbReference>
<keyword evidence="34" id="KW-1185">Reference proteome</keyword>
<gene>
    <name evidence="33" type="ORF">K505DRAFT_349529</name>
</gene>
<evidence type="ECO:0000256" key="28">
    <source>
        <dbReference type="ARBA" id="ARBA00048954"/>
    </source>
</evidence>
<keyword evidence="22" id="KW-0131">Cell cycle</keyword>
<dbReference type="GO" id="GO:0005524">
    <property type="term" value="F:ATP binding"/>
    <property type="evidence" value="ECO:0007669"/>
    <property type="project" value="UniProtKB-KW"/>
</dbReference>
<evidence type="ECO:0000256" key="25">
    <source>
        <dbReference type="ARBA" id="ARBA00044998"/>
    </source>
</evidence>
<feature type="domain" description="Helicase ATP-binding" evidence="32">
    <location>
        <begin position="5"/>
        <end position="428"/>
    </location>
</feature>
<evidence type="ECO:0000256" key="17">
    <source>
        <dbReference type="ARBA" id="ARBA00023014"/>
    </source>
</evidence>
<evidence type="ECO:0000256" key="2">
    <source>
        <dbReference type="ARBA" id="ARBA00004123"/>
    </source>
</evidence>
<comment type="function">
    <text evidence="27">ATP-dependent DNA helicase important for chromosome transmission and normal cell cycle progression in G(2)/M. May have a role in changing DNA topology to allow the loading of proteins involved in maintaining sister chromatid cohesion in the vicinity of the centromeres. Has a specific role in chromosome segregation during meiosis II.</text>
</comment>
<dbReference type="GO" id="GO:0071916">
    <property type="term" value="F:dipeptide transmembrane transporter activity"/>
    <property type="evidence" value="ECO:0007669"/>
    <property type="project" value="UniProtKB-ARBA"/>
</dbReference>
<reference evidence="33" key="1">
    <citation type="journal article" date="2020" name="Stud. Mycol.">
        <title>101 Dothideomycetes genomes: a test case for predicting lifestyles and emergence of pathogens.</title>
        <authorList>
            <person name="Haridas S."/>
            <person name="Albert R."/>
            <person name="Binder M."/>
            <person name="Bloem J."/>
            <person name="Labutti K."/>
            <person name="Salamov A."/>
            <person name="Andreopoulos B."/>
            <person name="Baker S."/>
            <person name="Barry K."/>
            <person name="Bills G."/>
            <person name="Bluhm B."/>
            <person name="Cannon C."/>
            <person name="Castanera R."/>
            <person name="Culley D."/>
            <person name="Daum C."/>
            <person name="Ezra D."/>
            <person name="Gonzalez J."/>
            <person name="Henrissat B."/>
            <person name="Kuo A."/>
            <person name="Liang C."/>
            <person name="Lipzen A."/>
            <person name="Lutzoni F."/>
            <person name="Magnuson J."/>
            <person name="Mondo S."/>
            <person name="Nolan M."/>
            <person name="Ohm R."/>
            <person name="Pangilinan J."/>
            <person name="Park H.-J."/>
            <person name="Ramirez L."/>
            <person name="Alfaro M."/>
            <person name="Sun H."/>
            <person name="Tritt A."/>
            <person name="Yoshinaga Y."/>
            <person name="Zwiers L.-H."/>
            <person name="Turgeon B."/>
            <person name="Goodwin S."/>
            <person name="Spatafora J."/>
            <person name="Crous P."/>
            <person name="Grigoriev I."/>
        </authorList>
    </citation>
    <scope>NUCLEOTIDE SEQUENCE</scope>
    <source>
        <strain evidence="33">CBS 109.77</strain>
    </source>
</reference>
<dbReference type="FunFam" id="3.40.50.300:FF:002774">
    <property type="entry name" value="ATP-dependent DNA helicase chl1"/>
    <property type="match status" value="1"/>
</dbReference>
<keyword evidence="14" id="KW-0067">ATP-binding</keyword>
<keyword evidence="13 33" id="KW-0347">Helicase</keyword>
<dbReference type="InterPro" id="IPR045028">
    <property type="entry name" value="DinG/Rad3-like"/>
</dbReference>
<dbReference type="PANTHER" id="PTHR11472">
    <property type="entry name" value="DNA REPAIR DEAD HELICASE RAD3/XP-D SUBFAMILY MEMBER"/>
    <property type="match status" value="1"/>
</dbReference>
<dbReference type="NCBIfam" id="TIGR00604">
    <property type="entry name" value="rad3"/>
    <property type="match status" value="1"/>
</dbReference>
<keyword evidence="30" id="KW-0175">Coiled coil</keyword>
<feature type="transmembrane region" description="Helical" evidence="31">
    <location>
        <begin position="1355"/>
        <end position="1376"/>
    </location>
</feature>
<dbReference type="GO" id="GO:0051536">
    <property type="term" value="F:iron-sulfur cluster binding"/>
    <property type="evidence" value="ECO:0007669"/>
    <property type="project" value="UniProtKB-KW"/>
</dbReference>
<evidence type="ECO:0000256" key="18">
    <source>
        <dbReference type="ARBA" id="ARBA00023125"/>
    </source>
</evidence>
<comment type="similarity">
    <text evidence="5">Belongs to the DEAD box helicase family. DEAH subfamily. DDX11/CHL1 sub-subfamily.</text>
</comment>
<evidence type="ECO:0000256" key="20">
    <source>
        <dbReference type="ARBA" id="ARBA00023235"/>
    </source>
</evidence>
<keyword evidence="11" id="KW-0547">Nucleotide-binding</keyword>
<dbReference type="PROSITE" id="PS01022">
    <property type="entry name" value="PTR2_1"/>
    <property type="match status" value="1"/>
</dbReference>
<name>A0A6A6XDF0_9PLEO</name>
<evidence type="ECO:0000256" key="16">
    <source>
        <dbReference type="ARBA" id="ARBA00023004"/>
    </source>
</evidence>
<dbReference type="EMBL" id="MU001904">
    <property type="protein sequence ID" value="KAF2794053.1"/>
    <property type="molecule type" value="Genomic_DNA"/>
</dbReference>
<dbReference type="EC" id="5.6.2.3" evidence="24"/>
<evidence type="ECO:0000256" key="8">
    <source>
        <dbReference type="ARBA" id="ARBA00022448"/>
    </source>
</evidence>
<keyword evidence="17" id="KW-0411">Iron-sulfur</keyword>
<dbReference type="Pfam" id="PF06733">
    <property type="entry name" value="DEAD_2"/>
    <property type="match status" value="1"/>
</dbReference>
<dbReference type="PROSITE" id="PS51193">
    <property type="entry name" value="HELICASE_ATP_BIND_2"/>
    <property type="match status" value="1"/>
</dbReference>
<evidence type="ECO:0000256" key="19">
    <source>
        <dbReference type="ARBA" id="ARBA00023136"/>
    </source>
</evidence>
<feature type="transmembrane region" description="Helical" evidence="31">
    <location>
        <begin position="1104"/>
        <end position="1124"/>
    </location>
</feature>
<protein>
    <recommendedName>
        <fullName evidence="7">ATP-dependent DNA helicase CHL1</fullName>
        <ecNumber evidence="24">5.6.2.3</ecNumber>
    </recommendedName>
    <alternativeName>
        <fullName evidence="6">ATP-dependent DNA helicase chl1</fullName>
    </alternativeName>
    <alternativeName>
        <fullName evidence="23">Chromosome loss protein 1</fullName>
    </alternativeName>
    <alternativeName>
        <fullName evidence="25 26">DNA 5'-3' helicase CHL1</fullName>
    </alternativeName>
</protein>
<dbReference type="InterPro" id="IPR013020">
    <property type="entry name" value="Rad3/Chl1-like"/>
</dbReference>
<keyword evidence="15 31" id="KW-1133">Transmembrane helix</keyword>
<organism evidence="33 34">
    <name type="scientific">Melanomma pulvis-pyrius CBS 109.77</name>
    <dbReference type="NCBI Taxonomy" id="1314802"/>
    <lineage>
        <taxon>Eukaryota</taxon>
        <taxon>Fungi</taxon>
        <taxon>Dikarya</taxon>
        <taxon>Ascomycota</taxon>
        <taxon>Pezizomycotina</taxon>
        <taxon>Dothideomycetes</taxon>
        <taxon>Pleosporomycetidae</taxon>
        <taxon>Pleosporales</taxon>
        <taxon>Melanommataceae</taxon>
        <taxon>Melanomma</taxon>
    </lineage>
</organism>
<feature type="transmembrane region" description="Helical" evidence="31">
    <location>
        <begin position="1188"/>
        <end position="1208"/>
    </location>
</feature>
<evidence type="ECO:0000256" key="31">
    <source>
        <dbReference type="SAM" id="Phobius"/>
    </source>
</evidence>
<dbReference type="InterPro" id="IPR006555">
    <property type="entry name" value="ATP-dep_Helicase_C"/>
</dbReference>
<feature type="transmembrane region" description="Helical" evidence="31">
    <location>
        <begin position="1021"/>
        <end position="1040"/>
    </location>
</feature>
<dbReference type="FunFam" id="1.20.1250.20:FF:000085">
    <property type="entry name" value="MFS peptide transporter Ptr2"/>
    <property type="match status" value="1"/>
</dbReference>
<comment type="cofactor">
    <cofactor evidence="1">
        <name>[4Fe-4S] cluster</name>
        <dbReference type="ChEBI" id="CHEBI:49883"/>
    </cofactor>
</comment>
<feature type="transmembrane region" description="Helical" evidence="31">
    <location>
        <begin position="1079"/>
        <end position="1098"/>
    </location>
</feature>
<evidence type="ECO:0000313" key="34">
    <source>
        <dbReference type="Proteomes" id="UP000799757"/>
    </source>
</evidence>
<evidence type="ECO:0000256" key="5">
    <source>
        <dbReference type="ARBA" id="ARBA00008435"/>
    </source>
</evidence>
<evidence type="ECO:0000256" key="9">
    <source>
        <dbReference type="ARBA" id="ARBA00022692"/>
    </source>
</evidence>
<evidence type="ECO:0000256" key="24">
    <source>
        <dbReference type="ARBA" id="ARBA00044969"/>
    </source>
</evidence>
<dbReference type="InterPro" id="IPR010614">
    <property type="entry name" value="RAD3-like_helicase_DEAD"/>
</dbReference>
<keyword evidence="20" id="KW-0413">Isomerase</keyword>
<evidence type="ECO:0000256" key="6">
    <source>
        <dbReference type="ARBA" id="ARBA00016387"/>
    </source>
</evidence>
<evidence type="ECO:0000256" key="15">
    <source>
        <dbReference type="ARBA" id="ARBA00022989"/>
    </source>
</evidence>
<dbReference type="GO" id="GO:0005886">
    <property type="term" value="C:plasma membrane"/>
    <property type="evidence" value="ECO:0007669"/>
    <property type="project" value="UniProtKB-ARBA"/>
</dbReference>
<dbReference type="Pfam" id="PF13307">
    <property type="entry name" value="Helicase_C_2"/>
    <property type="match status" value="1"/>
</dbReference>
<evidence type="ECO:0000256" key="21">
    <source>
        <dbReference type="ARBA" id="ARBA00023242"/>
    </source>
</evidence>
<dbReference type="GO" id="GO:0016818">
    <property type="term" value="F:hydrolase activity, acting on acid anhydrides, in phosphorus-containing anhydrides"/>
    <property type="evidence" value="ECO:0007669"/>
    <property type="project" value="InterPro"/>
</dbReference>
<dbReference type="FunFam" id="3.40.50.300:FF:005590">
    <property type="entry name" value="Uncharacterized protein"/>
    <property type="match status" value="1"/>
</dbReference>
<keyword evidence="10" id="KW-0479">Metal-binding</keyword>
<dbReference type="Gene3D" id="3.40.50.300">
    <property type="entry name" value="P-loop containing nucleotide triphosphate hydrolases"/>
    <property type="match status" value="3"/>
</dbReference>
<dbReference type="Gene3D" id="1.20.1250.20">
    <property type="entry name" value="MFS general substrate transporter like domains"/>
    <property type="match status" value="1"/>
</dbReference>
<dbReference type="PROSITE" id="PS01023">
    <property type="entry name" value="PTR2_2"/>
    <property type="match status" value="1"/>
</dbReference>
<evidence type="ECO:0000259" key="32">
    <source>
        <dbReference type="PROSITE" id="PS51193"/>
    </source>
</evidence>
<comment type="catalytic activity">
    <reaction evidence="28">
        <text>ATP + H2O = ADP + phosphate + H(+)</text>
        <dbReference type="Rhea" id="RHEA:13065"/>
        <dbReference type="ChEBI" id="CHEBI:15377"/>
        <dbReference type="ChEBI" id="CHEBI:15378"/>
        <dbReference type="ChEBI" id="CHEBI:30616"/>
        <dbReference type="ChEBI" id="CHEBI:43474"/>
        <dbReference type="ChEBI" id="CHEBI:456216"/>
        <dbReference type="EC" id="5.6.2.3"/>
    </reaction>
</comment>
<comment type="subcellular location">
    <subcellularLocation>
        <location evidence="3 29">Membrane</location>
        <topology evidence="3 29">Multi-pass membrane protein</topology>
    </subcellularLocation>
    <subcellularLocation>
        <location evidence="2">Nucleus</location>
    </subcellularLocation>
</comment>
<keyword evidence="8 29" id="KW-0813">Transport</keyword>
<keyword evidence="12" id="KW-0378">Hydrolase</keyword>
<dbReference type="SUPFAM" id="SSF52540">
    <property type="entry name" value="P-loop containing nucleoside triphosphate hydrolases"/>
    <property type="match status" value="1"/>
</dbReference>
<evidence type="ECO:0000256" key="1">
    <source>
        <dbReference type="ARBA" id="ARBA00001966"/>
    </source>
</evidence>
<dbReference type="OrthoDB" id="267079at2759"/>
<evidence type="ECO:0000256" key="3">
    <source>
        <dbReference type="ARBA" id="ARBA00004141"/>
    </source>
</evidence>
<keyword evidence="18" id="KW-0238">DNA-binding</keyword>
<evidence type="ECO:0000256" key="30">
    <source>
        <dbReference type="SAM" id="Coils"/>
    </source>
</evidence>
<keyword evidence="19 31" id="KW-0472">Membrane</keyword>
<dbReference type="CDD" id="cd18788">
    <property type="entry name" value="SF2_C_XPD"/>
    <property type="match status" value="1"/>
</dbReference>
<keyword evidence="9 29" id="KW-0812">Transmembrane</keyword>
<evidence type="ECO:0000256" key="22">
    <source>
        <dbReference type="ARBA" id="ARBA00023306"/>
    </source>
</evidence>
<feature type="transmembrane region" description="Helical" evidence="31">
    <location>
        <begin position="996"/>
        <end position="1015"/>
    </location>
</feature>
<keyword evidence="21" id="KW-0539">Nucleus</keyword>
<proteinExistence type="inferred from homology"/>
<evidence type="ECO:0000256" key="4">
    <source>
        <dbReference type="ARBA" id="ARBA00005982"/>
    </source>
</evidence>
<dbReference type="Proteomes" id="UP000799757">
    <property type="component" value="Unassembled WGS sequence"/>
</dbReference>
<feature type="transmembrane region" description="Helical" evidence="31">
    <location>
        <begin position="1256"/>
        <end position="1282"/>
    </location>
</feature>
<evidence type="ECO:0000256" key="11">
    <source>
        <dbReference type="ARBA" id="ARBA00022741"/>
    </source>
</evidence>
<dbReference type="InterPro" id="IPR018456">
    <property type="entry name" value="PTR2_symporter_CS"/>
</dbReference>
<evidence type="ECO:0000313" key="33">
    <source>
        <dbReference type="EMBL" id="KAF2794053.1"/>
    </source>
</evidence>
<feature type="coiled-coil region" evidence="30">
    <location>
        <begin position="92"/>
        <end position="119"/>
    </location>
</feature>
<dbReference type="SMART" id="SM00491">
    <property type="entry name" value="HELICc2"/>
    <property type="match status" value="1"/>
</dbReference>
<evidence type="ECO:0000256" key="13">
    <source>
        <dbReference type="ARBA" id="ARBA00022806"/>
    </source>
</evidence>
<dbReference type="GO" id="GO:0006139">
    <property type="term" value="P:nucleobase-containing compound metabolic process"/>
    <property type="evidence" value="ECO:0007669"/>
    <property type="project" value="InterPro"/>
</dbReference>
<sequence length="1431" mass="158781">MDEPKERDFHHPFEPYDIQKQFMNAVYDCLEDGKVGIFESPTGTGKSLSLICGSLTWLRDHKRRTFEEGFAADMADSDDPPWMLENARKKSKNAALRRRQDLEDRIAKIKAKEQRIKHRYQNGEPLYKRQKVASSDAGGEDADEARFVLDDYESDGDAGPKSKAASFNDSGLSAETEALMQQFGYSLGSRKEHEDVVDEMKIFFCSRTHSQLTQFSSELNRVKMPPAITPDDAPDNLNGQILVEDVKHLTLGSRKNLCINPKVKMLGNATAINERCLELQQKGTSPDSKCSFMPTKESEALVTDFRDHALAKIRDIEDLGLLGKKLGICPYYASRPATKHCEIVTLPYPLLLQKSAREALDLSLKGHIVVIDEAHNLMDAIAGIYSVSVTLAQLQQARVQLTVYLQKFRNRLKGKNRVYVAQIIRILDSIIAYLQSKTADSKSIDGQVDISSLMAGKGVDQVNLFKLNAYLQESRLARKVDAYTTYADQSQDHALDGGAKTTSKQGPRQSVPVLTHVQGFLISLMNPSAEGRFFFSKEDSSGIALRYLLLDPTFHFKDIVEDARAVVLAGGTMSPMSDYDQHLLSYLDPSKIMTLSCGHVIPPSNLLAIPVVQTLNGSEFEFTFEKRNTEKTMIDLGHAILRIAKHVPDGVVVFFPSYSYLDTCIAAWKRLRPAPSSTSPSFWDSLSCVKPVFLEHRSQQQSSEPRIVTKEAAVDSVLNAYSSSIASGNGRGALLFAVIGGTLSEGINFSDALGRGVVVVGLPFPNPHTAEWKAKMQYLSSKASSRGQDGKVAARDFYENACMRAVNQCVGRAIRHRGDYAAILMLDRRYSGQRIQAKLPQWIRGSLANGAGVRDVEKRAYTSVAQTEDASAELTAHGKEVENENFTDRPTFDDDEPTLEELATLPRVADKLPWGAFLVAIVELCERFAYYGLSGPFQNYMSNSYNDPNGLPGALGLKQSGATALSNFFQFWCYVTPILGAIVADQYLGKYLTIKYFSLVYMVGIFVLFITSLPVSIERGAAFPGLIAAMFIIGLGTGGIKSNVSPLIAEQVRSTKPFIKVLPRGQRVIVDPEVTVQRIYMIFYMCINLGSISAIATTTLELKVGFWSAYLLPFIMFCVGYSVLISGRKRYVIKPPQGGVIGNCFRALWIAMRNRFDLDKAKPSMQEQGRRKYKISWDDKFVDELKTALVACKVFLFFPIYWVTYSQMMNNFISQAGQMELHGLPNDILPNIDPITIILLIPLLDRLIYPFIRTKLHLAFTPITRITWGFLIASLAMAYAAVLQSRIYATGPCYTSPSHCDAGKIADGRYKPNAVHVAWQTPAYILVALSEILASITGLEFAYTKAPENMKSFIMSLFLLTSAFGSALGIFLAPVAKDPRLVWLYAVLAGTSALAGAVFHWMFRGLDGREVARAVESADEGIELMRRGSDV</sequence>
<evidence type="ECO:0000256" key="29">
    <source>
        <dbReference type="RuleBase" id="RU003755"/>
    </source>
</evidence>
<dbReference type="SMART" id="SM00488">
    <property type="entry name" value="DEXDc2"/>
    <property type="match status" value="1"/>
</dbReference>
<evidence type="ECO:0000256" key="12">
    <source>
        <dbReference type="ARBA" id="ARBA00022801"/>
    </source>
</evidence>
<dbReference type="InterPro" id="IPR000109">
    <property type="entry name" value="POT_fam"/>
</dbReference>
<evidence type="ECO:0000256" key="26">
    <source>
        <dbReference type="ARBA" id="ARBA00045008"/>
    </source>
</evidence>
<dbReference type="InterPro" id="IPR006554">
    <property type="entry name" value="Helicase-like_DEXD_c2"/>
</dbReference>
<dbReference type="GO" id="GO:0043139">
    <property type="term" value="F:5'-3' DNA helicase activity"/>
    <property type="evidence" value="ECO:0007669"/>
    <property type="project" value="UniProtKB-EC"/>
</dbReference>
<feature type="transmembrane region" description="Helical" evidence="31">
    <location>
        <begin position="968"/>
        <end position="984"/>
    </location>
</feature>
<evidence type="ECO:0000256" key="23">
    <source>
        <dbReference type="ARBA" id="ARBA00029709"/>
    </source>
</evidence>
<dbReference type="GO" id="GO:0005634">
    <property type="term" value="C:nucleus"/>
    <property type="evidence" value="ECO:0007669"/>
    <property type="project" value="UniProtKB-SubCell"/>
</dbReference>
<feature type="transmembrane region" description="Helical" evidence="31">
    <location>
        <begin position="1382"/>
        <end position="1403"/>
    </location>
</feature>
<dbReference type="GO" id="GO:0034085">
    <property type="term" value="P:establishment of sister chromatid cohesion"/>
    <property type="evidence" value="ECO:0007669"/>
    <property type="project" value="TreeGrafter"/>
</dbReference>